<accession>A0ABD2ZQ85</accession>
<dbReference type="PANTHER" id="PTHR31234">
    <property type="entry name" value="LATE EMBRYOGENESIS ABUNDANT (LEA) HYDROXYPROLINE-RICH GLYCOPROTEIN FAMILY"/>
    <property type="match status" value="1"/>
</dbReference>
<evidence type="ECO:0000313" key="5">
    <source>
        <dbReference type="EMBL" id="KAL3521581.1"/>
    </source>
</evidence>
<dbReference type="EMBL" id="JBJUIK010000008">
    <property type="protein sequence ID" value="KAL3521581.1"/>
    <property type="molecule type" value="Genomic_DNA"/>
</dbReference>
<keyword evidence="4" id="KW-0812">Transmembrane</keyword>
<dbReference type="InterPro" id="IPR044839">
    <property type="entry name" value="NDR1-like"/>
</dbReference>
<dbReference type="AlphaFoldDB" id="A0ABD2ZQ85"/>
<gene>
    <name evidence="5" type="ORF">ACH5RR_019730</name>
</gene>
<evidence type="ECO:0000256" key="2">
    <source>
        <dbReference type="ARBA" id="ARBA00023136"/>
    </source>
</evidence>
<comment type="subcellular location">
    <subcellularLocation>
        <location evidence="1">Membrane</location>
    </subcellularLocation>
</comment>
<reference evidence="5 6" key="1">
    <citation type="submission" date="2024-11" db="EMBL/GenBank/DDBJ databases">
        <title>A near-complete genome assembly of Cinchona calisaya.</title>
        <authorList>
            <person name="Lian D.C."/>
            <person name="Zhao X.W."/>
            <person name="Wei L."/>
        </authorList>
    </citation>
    <scope>NUCLEOTIDE SEQUENCE [LARGE SCALE GENOMIC DNA]</scope>
    <source>
        <tissue evidence="5">Nenye</tissue>
    </source>
</reference>
<evidence type="ECO:0000256" key="3">
    <source>
        <dbReference type="SAM" id="MobiDB-lite"/>
    </source>
</evidence>
<feature type="compositionally biased region" description="Basic and acidic residues" evidence="3">
    <location>
        <begin position="1"/>
        <end position="10"/>
    </location>
</feature>
<evidence type="ECO:0000256" key="4">
    <source>
        <dbReference type="SAM" id="Phobius"/>
    </source>
</evidence>
<name>A0ABD2ZQ85_9GENT</name>
<keyword evidence="2 4" id="KW-0472">Membrane</keyword>
<dbReference type="PANTHER" id="PTHR31234:SF2">
    <property type="entry name" value="OS05G0199100 PROTEIN"/>
    <property type="match status" value="1"/>
</dbReference>
<evidence type="ECO:0000313" key="6">
    <source>
        <dbReference type="Proteomes" id="UP001630127"/>
    </source>
</evidence>
<organism evidence="5 6">
    <name type="scientific">Cinchona calisaya</name>
    <dbReference type="NCBI Taxonomy" id="153742"/>
    <lineage>
        <taxon>Eukaryota</taxon>
        <taxon>Viridiplantae</taxon>
        <taxon>Streptophyta</taxon>
        <taxon>Embryophyta</taxon>
        <taxon>Tracheophyta</taxon>
        <taxon>Spermatophyta</taxon>
        <taxon>Magnoliopsida</taxon>
        <taxon>eudicotyledons</taxon>
        <taxon>Gunneridae</taxon>
        <taxon>Pentapetalae</taxon>
        <taxon>asterids</taxon>
        <taxon>lamiids</taxon>
        <taxon>Gentianales</taxon>
        <taxon>Rubiaceae</taxon>
        <taxon>Cinchonoideae</taxon>
        <taxon>Cinchoneae</taxon>
        <taxon>Cinchona</taxon>
    </lineage>
</organism>
<dbReference type="GO" id="GO:0016020">
    <property type="term" value="C:membrane"/>
    <property type="evidence" value="ECO:0007669"/>
    <property type="project" value="UniProtKB-SubCell"/>
</dbReference>
<feature type="region of interest" description="Disordered" evidence="3">
    <location>
        <begin position="1"/>
        <end position="35"/>
    </location>
</feature>
<proteinExistence type="predicted"/>
<keyword evidence="6" id="KW-1185">Reference proteome</keyword>
<keyword evidence="4" id="KW-1133">Transmembrane helix</keyword>
<evidence type="ECO:0000256" key="1">
    <source>
        <dbReference type="ARBA" id="ARBA00004370"/>
    </source>
</evidence>
<protein>
    <recommendedName>
        <fullName evidence="7">Late embryogenesis abundant protein LEA-2 subgroup domain-containing protein</fullName>
    </recommendedName>
</protein>
<feature type="transmembrane region" description="Helical" evidence="4">
    <location>
        <begin position="45"/>
        <end position="67"/>
    </location>
</feature>
<comment type="caution">
    <text evidence="5">The sequence shown here is derived from an EMBL/GenBank/DDBJ whole genome shotgun (WGS) entry which is preliminary data.</text>
</comment>
<sequence>MADQNIKDQQEVYPSPQKYNNGNHDEESATIQSKELHKKKRMKRLAYILAFIVFQTGIILLFSSTIMKIRTPKFRVRSAAFESFEVGTAANPAFNFRMNAELGIKNTNFGNYKFQNAQIVFYYDGIPVGKAIFPGAEAGWRTTKKLKIAVDLSSDSLALANTNSKSQLGNDINSGVLKLNAQSKLSGKVRVTFIFMKKKSANMNCTLAIGLADTTVREINCQ</sequence>
<evidence type="ECO:0008006" key="7">
    <source>
        <dbReference type="Google" id="ProtNLM"/>
    </source>
</evidence>
<dbReference type="Proteomes" id="UP001630127">
    <property type="component" value="Unassembled WGS sequence"/>
</dbReference>